<accession>A0ABQ7WTA4</accession>
<comment type="caution">
    <text evidence="2">The sequence shown here is derived from an EMBL/GenBank/DDBJ whole genome shotgun (WGS) entry which is preliminary data.</text>
</comment>
<evidence type="ECO:0000313" key="3">
    <source>
        <dbReference type="Proteomes" id="UP000826656"/>
    </source>
</evidence>
<keyword evidence="3" id="KW-1185">Reference proteome</keyword>
<dbReference type="EMBL" id="JAIVGD010000001">
    <property type="protein sequence ID" value="KAH0783964.1"/>
    <property type="molecule type" value="Genomic_DNA"/>
</dbReference>
<organism evidence="2 3">
    <name type="scientific">Solanum tuberosum</name>
    <name type="common">Potato</name>
    <dbReference type="NCBI Taxonomy" id="4113"/>
    <lineage>
        <taxon>Eukaryota</taxon>
        <taxon>Viridiplantae</taxon>
        <taxon>Streptophyta</taxon>
        <taxon>Embryophyta</taxon>
        <taxon>Tracheophyta</taxon>
        <taxon>Spermatophyta</taxon>
        <taxon>Magnoliopsida</taxon>
        <taxon>eudicotyledons</taxon>
        <taxon>Gunneridae</taxon>
        <taxon>Pentapetalae</taxon>
        <taxon>asterids</taxon>
        <taxon>lamiids</taxon>
        <taxon>Solanales</taxon>
        <taxon>Solanaceae</taxon>
        <taxon>Solanoideae</taxon>
        <taxon>Solaneae</taxon>
        <taxon>Solanum</taxon>
    </lineage>
</organism>
<gene>
    <name evidence="2" type="ORF">KY290_003562</name>
</gene>
<proteinExistence type="predicted"/>
<evidence type="ECO:0000259" key="1">
    <source>
        <dbReference type="Pfam" id="PF26130"/>
    </source>
</evidence>
<dbReference type="Pfam" id="PF26130">
    <property type="entry name" value="PB1-like"/>
    <property type="match status" value="1"/>
</dbReference>
<reference evidence="2 3" key="1">
    <citation type="journal article" date="2021" name="bioRxiv">
        <title>Chromosome-scale and haplotype-resolved genome assembly of a tetraploid potato cultivar.</title>
        <authorList>
            <person name="Sun H."/>
            <person name="Jiao W.-B."/>
            <person name="Krause K."/>
            <person name="Campoy J.A."/>
            <person name="Goel M."/>
            <person name="Folz-Donahue K."/>
            <person name="Kukat C."/>
            <person name="Huettel B."/>
            <person name="Schneeberger K."/>
        </authorList>
    </citation>
    <scope>NUCLEOTIDE SEQUENCE [LARGE SCALE GENOMIC DNA]</scope>
    <source>
        <strain evidence="2">SolTubOtavaFocal</strain>
        <tissue evidence="2">Leaves</tissue>
    </source>
</reference>
<name>A0ABQ7WTA4_SOLTU</name>
<sequence>MTPDSMTSSHGLCRLNAYFPSCDISLWFLDRLPKMVLVDLVFHYGGKWIREPKLLYERKLVHKWEGYDSDLLSYIDITSEYINILGYVGVQQLVVSVPSGKYYEIEGDEGIRTLLSFVNDKFDFNQNSEEVITWAAWMTLT</sequence>
<protein>
    <recommendedName>
        <fullName evidence="1">PB1-like domain-containing protein</fullName>
    </recommendedName>
</protein>
<dbReference type="Proteomes" id="UP000826656">
    <property type="component" value="Unassembled WGS sequence"/>
</dbReference>
<feature type="domain" description="PB1-like" evidence="1">
    <location>
        <begin position="38"/>
        <end position="117"/>
    </location>
</feature>
<evidence type="ECO:0000313" key="2">
    <source>
        <dbReference type="EMBL" id="KAH0783964.1"/>
    </source>
</evidence>
<dbReference type="InterPro" id="IPR058594">
    <property type="entry name" value="PB1-like_dom_pln"/>
</dbReference>